<dbReference type="Proteomes" id="UP000281514">
    <property type="component" value="Unassembled WGS sequence"/>
</dbReference>
<dbReference type="AlphaFoldDB" id="A0A3M5TGW3"/>
<evidence type="ECO:0000313" key="2">
    <source>
        <dbReference type="Proteomes" id="UP000281514"/>
    </source>
</evidence>
<dbReference type="EMBL" id="RBTX01000365">
    <property type="protein sequence ID" value="RMU32795.1"/>
    <property type="molecule type" value="Genomic_DNA"/>
</dbReference>
<proteinExistence type="predicted"/>
<dbReference type="RefSeq" id="WP_024421365.1">
    <property type="nucleotide sequence ID" value="NZ_BMNO01000122.1"/>
</dbReference>
<accession>A0A3M5TGW3</accession>
<name>A0A3M5TGW3_9PSED</name>
<evidence type="ECO:0000313" key="1">
    <source>
        <dbReference type="EMBL" id="RMU32795.1"/>
    </source>
</evidence>
<sequence length="273" mass="30557">MSDFSRLKIFKSHAKQLARDQGLKLSVAQETLAQKAGLADYHELSVVAQRNPKDPRLMVAVFGIKDFSEAIHEDDVYADLDLELEDQLSGAIADTNASGFTIDVLEVETTAYSDTTGKLTLGLSITYQGQQDQERMYHGAAFYLKATVELLRREGIWLLAEEGVVISSSESDADRDRRSEWEHWAQVEEAERGNRITMAQALASELDISVEDAELLSDAEVTTNESDEGLVYSYWINLEPVAEGRVRADLLARFGSLEYELGPNFFDDIEHEL</sequence>
<comment type="caution">
    <text evidence="1">The sequence shown here is derived from an EMBL/GenBank/DDBJ whole genome shotgun (WGS) entry which is preliminary data.</text>
</comment>
<protein>
    <submittedName>
        <fullName evidence="1">Uncharacterized protein</fullName>
    </submittedName>
</protein>
<reference evidence="1 2" key="1">
    <citation type="submission" date="2018-08" db="EMBL/GenBank/DDBJ databases">
        <title>Recombination of ecologically and evolutionarily significant loci maintains genetic cohesion in the Pseudomonas syringae species complex.</title>
        <authorList>
            <person name="Dillon M."/>
            <person name="Thakur S."/>
            <person name="Almeida R.N.D."/>
            <person name="Weir B.S."/>
            <person name="Guttman D.S."/>
        </authorList>
    </citation>
    <scope>NUCLEOTIDE SEQUENCE [LARGE SCALE GENOMIC DNA]</scope>
    <source>
        <strain evidence="1 2">ICMP 9749</strain>
    </source>
</reference>
<gene>
    <name evidence="1" type="ORF">ALP32_03165</name>
</gene>
<organism evidence="1 2">
    <name type="scientific">Pseudomonas avellanae</name>
    <dbReference type="NCBI Taxonomy" id="46257"/>
    <lineage>
        <taxon>Bacteria</taxon>
        <taxon>Pseudomonadati</taxon>
        <taxon>Pseudomonadota</taxon>
        <taxon>Gammaproteobacteria</taxon>
        <taxon>Pseudomonadales</taxon>
        <taxon>Pseudomonadaceae</taxon>
        <taxon>Pseudomonas</taxon>
    </lineage>
</organism>